<reference evidence="1" key="1">
    <citation type="submission" date="2018-12" db="EMBL/GenBank/DDBJ databases">
        <title>Three Rhizobium rhizogenes strains isolated from the same crown gall tumor carry diverse plasmids.</title>
        <authorList>
            <person name="Pulawska J."/>
            <person name="Kuzmanovic N."/>
        </authorList>
    </citation>
    <scope>NUCLEOTIDE SEQUENCE</scope>
    <source>
        <strain evidence="1">C5.7</strain>
        <plasmid evidence="1">pC5.7d</plasmid>
    </source>
</reference>
<name>A0A7S5DT31_RHIRH</name>
<dbReference type="SUPFAM" id="SSF48452">
    <property type="entry name" value="TPR-like"/>
    <property type="match status" value="1"/>
</dbReference>
<evidence type="ECO:0000313" key="1">
    <source>
        <dbReference type="EMBL" id="QCO89378.1"/>
    </source>
</evidence>
<geneLocation type="plasmid" evidence="1">
    <name>pC5.7d</name>
</geneLocation>
<sequence>MQYIAEGPAVSLWSKSVAHALKNHNFDQTPYPTSQFMEPSLLTEAAAVVGLSSAGLQTFAYSLGREAATVKWLFENVTHATPVQKVNLAYSLATTARYQLAREVLSRVEVDRLFAEEAFAFLMVKFAVDNRLGETALHAADFRQMADLLKSGSLAGSYALDAAAQAIVWRTKAQSIPVAIVDELISMGFEAADGLGTGKHFREHISLSCFHRAYAMIPAAQGDAELTRHHMIKADEFAQAAEPKTVAEQDLVLNAKKTVLESRLKEYLYVRNDIPGAKAVGEELVAFDPHWSISLHELAEVCRKAGDIEQTKVLYEKALNIGLPRKSFAQFKVGVCQAELDDIDGALSSFSEVLLQDQTNIAAGINGYKVAQANGHANADYFRAFLVDWKSQGMLPREYWELV</sequence>
<organism evidence="1">
    <name type="scientific">Rhizobium rhizogenes</name>
    <name type="common">Agrobacterium rhizogenes</name>
    <dbReference type="NCBI Taxonomy" id="359"/>
    <lineage>
        <taxon>Bacteria</taxon>
        <taxon>Pseudomonadati</taxon>
        <taxon>Pseudomonadota</taxon>
        <taxon>Alphaproteobacteria</taxon>
        <taxon>Hyphomicrobiales</taxon>
        <taxon>Rhizobiaceae</taxon>
        <taxon>Rhizobium/Agrobacterium group</taxon>
        <taxon>Rhizobium</taxon>
    </lineage>
</organism>
<dbReference type="InterPro" id="IPR011990">
    <property type="entry name" value="TPR-like_helical_dom_sf"/>
</dbReference>
<proteinExistence type="predicted"/>
<gene>
    <name evidence="1" type="ORF">pC5.7d_662</name>
</gene>
<accession>A0A7S5DT31</accession>
<dbReference type="Gene3D" id="1.25.40.10">
    <property type="entry name" value="Tetratricopeptide repeat domain"/>
    <property type="match status" value="1"/>
</dbReference>
<evidence type="ECO:0008006" key="2">
    <source>
        <dbReference type="Google" id="ProtNLM"/>
    </source>
</evidence>
<dbReference type="EMBL" id="MK318970">
    <property type="protein sequence ID" value="QCO89378.1"/>
    <property type="molecule type" value="Genomic_DNA"/>
</dbReference>
<dbReference type="AlphaFoldDB" id="A0A7S5DT31"/>
<protein>
    <recommendedName>
        <fullName evidence="2">Tetratricopeptide repeat protein</fullName>
    </recommendedName>
</protein>
<keyword evidence="1" id="KW-0614">Plasmid</keyword>